<keyword evidence="2" id="KW-1003">Cell membrane</keyword>
<keyword evidence="5 6" id="KW-0472">Membrane</keyword>
<evidence type="ECO:0000256" key="4">
    <source>
        <dbReference type="ARBA" id="ARBA00022989"/>
    </source>
</evidence>
<dbReference type="InterPro" id="IPR001851">
    <property type="entry name" value="ABC_transp_permease"/>
</dbReference>
<protein>
    <submittedName>
        <fullName evidence="7">ABC transporter permease</fullName>
    </submittedName>
</protein>
<evidence type="ECO:0000256" key="1">
    <source>
        <dbReference type="ARBA" id="ARBA00004651"/>
    </source>
</evidence>
<evidence type="ECO:0000313" key="8">
    <source>
        <dbReference type="Proteomes" id="UP001518990"/>
    </source>
</evidence>
<dbReference type="EMBL" id="JACTNF010000003">
    <property type="protein sequence ID" value="MBO1073799.1"/>
    <property type="molecule type" value="Genomic_DNA"/>
</dbReference>
<reference evidence="7 8" key="1">
    <citation type="submission" date="2020-09" db="EMBL/GenBank/DDBJ databases">
        <title>Roseomonas.</title>
        <authorList>
            <person name="Zhu W."/>
        </authorList>
    </citation>
    <scope>NUCLEOTIDE SEQUENCE [LARGE SCALE GENOMIC DNA]</scope>
    <source>
        <strain evidence="7 8">1311</strain>
    </source>
</reference>
<evidence type="ECO:0000256" key="2">
    <source>
        <dbReference type="ARBA" id="ARBA00022475"/>
    </source>
</evidence>
<evidence type="ECO:0000256" key="3">
    <source>
        <dbReference type="ARBA" id="ARBA00022692"/>
    </source>
</evidence>
<evidence type="ECO:0000313" key="7">
    <source>
        <dbReference type="EMBL" id="MBO1073799.1"/>
    </source>
</evidence>
<evidence type="ECO:0000256" key="6">
    <source>
        <dbReference type="SAM" id="Phobius"/>
    </source>
</evidence>
<sequence length="330" mass="34396">MSKKELGLGILLIVIGGITAALNPLFLSGVNLLNMANLIGLFGVFSIGQGIIIITGGIDLSVGSMFALLGVIFVDLLVNYELPWPLAVLIVLCAGLGLGLLHGLLVTKLRLQPFVVTLCGLLIYRGIARYYSQDGTMGFGYAGDLDTLTWLASGRSFGVPNPFIILLVVAACMAVVLHRSVFGRYLYAVGRNEEAARHSGIRTNAVIAGAYLIGGGLAGLSTVLLVFYTSSVSPSSFGNFYELYAIAAAVLGGCSLRGGEGSILGIVLGTVLLQILQNLVNILGIPSSLNFAVMGSVILLGVIADQQLSRRKQMAALSRSSPAVAPAPAE</sequence>
<feature type="transmembrane region" description="Helical" evidence="6">
    <location>
        <begin position="286"/>
        <end position="304"/>
    </location>
</feature>
<proteinExistence type="predicted"/>
<keyword evidence="4 6" id="KW-1133">Transmembrane helix</keyword>
<accession>A0ABS3K8J6</accession>
<keyword evidence="3 6" id="KW-0812">Transmembrane</keyword>
<dbReference type="Proteomes" id="UP001518990">
    <property type="component" value="Unassembled WGS sequence"/>
</dbReference>
<organism evidence="7 8">
    <name type="scientific">Roseomonas marmotae</name>
    <dbReference type="NCBI Taxonomy" id="2768161"/>
    <lineage>
        <taxon>Bacteria</taxon>
        <taxon>Pseudomonadati</taxon>
        <taxon>Pseudomonadota</taxon>
        <taxon>Alphaproteobacteria</taxon>
        <taxon>Acetobacterales</taxon>
        <taxon>Roseomonadaceae</taxon>
        <taxon>Roseomonas</taxon>
    </lineage>
</organism>
<dbReference type="PANTHER" id="PTHR32196:SF15">
    <property type="entry name" value="SUGAR ABC TRANSPORTER PERMEASE PROTEIN"/>
    <property type="match status" value="1"/>
</dbReference>
<name>A0ABS3K8J6_9PROT</name>
<comment type="subcellular location">
    <subcellularLocation>
        <location evidence="1">Cell membrane</location>
        <topology evidence="1">Multi-pass membrane protein</topology>
    </subcellularLocation>
</comment>
<feature type="transmembrane region" description="Helical" evidence="6">
    <location>
        <begin position="60"/>
        <end position="78"/>
    </location>
</feature>
<comment type="caution">
    <text evidence="7">The sequence shown here is derived from an EMBL/GenBank/DDBJ whole genome shotgun (WGS) entry which is preliminary data.</text>
</comment>
<gene>
    <name evidence="7" type="ORF">IAI60_04195</name>
</gene>
<dbReference type="Pfam" id="PF02653">
    <property type="entry name" value="BPD_transp_2"/>
    <property type="match status" value="1"/>
</dbReference>
<feature type="transmembrane region" description="Helical" evidence="6">
    <location>
        <begin position="84"/>
        <end position="106"/>
    </location>
</feature>
<keyword evidence="8" id="KW-1185">Reference proteome</keyword>
<feature type="transmembrane region" description="Helical" evidence="6">
    <location>
        <begin position="203"/>
        <end position="228"/>
    </location>
</feature>
<dbReference type="CDD" id="cd06579">
    <property type="entry name" value="TM_PBP1_transp_AraH_like"/>
    <property type="match status" value="1"/>
</dbReference>
<feature type="transmembrane region" description="Helical" evidence="6">
    <location>
        <begin position="113"/>
        <end position="131"/>
    </location>
</feature>
<evidence type="ECO:0000256" key="5">
    <source>
        <dbReference type="ARBA" id="ARBA00023136"/>
    </source>
</evidence>
<feature type="transmembrane region" description="Helical" evidence="6">
    <location>
        <begin position="163"/>
        <end position="182"/>
    </location>
</feature>
<dbReference type="PANTHER" id="PTHR32196">
    <property type="entry name" value="ABC TRANSPORTER PERMEASE PROTEIN YPHD-RELATED-RELATED"/>
    <property type="match status" value="1"/>
</dbReference>
<feature type="transmembrane region" description="Helical" evidence="6">
    <location>
        <begin position="7"/>
        <end position="26"/>
    </location>
</feature>
<dbReference type="RefSeq" id="WP_207445392.1">
    <property type="nucleotide sequence ID" value="NZ_CP061091.1"/>
</dbReference>